<dbReference type="EMBL" id="JAUCMV010000001">
    <property type="protein sequence ID" value="KAK0425068.1"/>
    <property type="molecule type" value="Genomic_DNA"/>
</dbReference>
<feature type="compositionally biased region" description="Low complexity" evidence="6">
    <location>
        <begin position="1200"/>
        <end position="1210"/>
    </location>
</feature>
<evidence type="ECO:0000256" key="3">
    <source>
        <dbReference type="ARBA" id="ARBA00022753"/>
    </source>
</evidence>
<dbReference type="SUPFAM" id="SSF54928">
    <property type="entry name" value="RNA-binding domain, RBD"/>
    <property type="match status" value="2"/>
</dbReference>
<dbReference type="InterPro" id="IPR048869">
    <property type="entry name" value="OCRL-1_2_ASH"/>
</dbReference>
<dbReference type="SMART" id="SM00324">
    <property type="entry name" value="RhoGAP"/>
    <property type="match status" value="1"/>
</dbReference>
<feature type="region of interest" description="Disordered" evidence="6">
    <location>
        <begin position="1163"/>
        <end position="1221"/>
    </location>
</feature>
<dbReference type="Pfam" id="PF00076">
    <property type="entry name" value="RRM_1"/>
    <property type="match status" value="2"/>
</dbReference>
<keyword evidence="4" id="KW-0968">Cytoplasmic vesicle</keyword>
<dbReference type="InterPro" id="IPR008936">
    <property type="entry name" value="Rho_GTPase_activation_prot"/>
</dbReference>
<dbReference type="SUPFAM" id="SSF56219">
    <property type="entry name" value="DNase I-like"/>
    <property type="match status" value="1"/>
</dbReference>
<dbReference type="PROSITE" id="PS50102">
    <property type="entry name" value="RRM"/>
    <property type="match status" value="1"/>
</dbReference>
<organism evidence="9 10">
    <name type="scientific">Steinernema hermaphroditum</name>
    <dbReference type="NCBI Taxonomy" id="289476"/>
    <lineage>
        <taxon>Eukaryota</taxon>
        <taxon>Metazoa</taxon>
        <taxon>Ecdysozoa</taxon>
        <taxon>Nematoda</taxon>
        <taxon>Chromadorea</taxon>
        <taxon>Rhabditida</taxon>
        <taxon>Tylenchina</taxon>
        <taxon>Panagrolaimomorpha</taxon>
        <taxon>Strongyloidoidea</taxon>
        <taxon>Steinernematidae</taxon>
        <taxon>Steinernema</taxon>
    </lineage>
</organism>
<dbReference type="GO" id="GO:0046856">
    <property type="term" value="P:phosphatidylinositol dephosphorylation"/>
    <property type="evidence" value="ECO:0007669"/>
    <property type="project" value="InterPro"/>
</dbReference>
<keyword evidence="3" id="KW-0967">Endosome</keyword>
<feature type="region of interest" description="Disordered" evidence="6">
    <location>
        <begin position="970"/>
        <end position="993"/>
    </location>
</feature>
<dbReference type="PANTHER" id="PTHR11200">
    <property type="entry name" value="INOSITOL 5-PHOSPHATASE"/>
    <property type="match status" value="1"/>
</dbReference>
<feature type="domain" description="BSD" evidence="8">
    <location>
        <begin position="1107"/>
        <end position="1159"/>
    </location>
</feature>
<dbReference type="Pfam" id="PF03909">
    <property type="entry name" value="BSD"/>
    <property type="match status" value="1"/>
</dbReference>
<dbReference type="SMART" id="SM00360">
    <property type="entry name" value="RRM"/>
    <property type="match status" value="2"/>
</dbReference>
<reference evidence="9" key="1">
    <citation type="submission" date="2023-06" db="EMBL/GenBank/DDBJ databases">
        <title>Genomic analysis of the entomopathogenic nematode Steinernema hermaphroditum.</title>
        <authorList>
            <person name="Schwarz E.M."/>
            <person name="Heppert J.K."/>
            <person name="Baniya A."/>
            <person name="Schwartz H.T."/>
            <person name="Tan C.-H."/>
            <person name="Antoshechkin I."/>
            <person name="Sternberg P.W."/>
            <person name="Goodrich-Blair H."/>
            <person name="Dillman A.R."/>
        </authorList>
    </citation>
    <scope>NUCLEOTIDE SEQUENCE</scope>
    <source>
        <strain evidence="9">PS9179</strain>
        <tissue evidence="9">Whole animal</tissue>
    </source>
</reference>
<dbReference type="Pfam" id="PF00620">
    <property type="entry name" value="RhoGAP"/>
    <property type="match status" value="1"/>
</dbReference>
<dbReference type="GO" id="GO:0003723">
    <property type="term" value="F:RNA binding"/>
    <property type="evidence" value="ECO:0007669"/>
    <property type="project" value="UniProtKB-UniRule"/>
</dbReference>
<dbReference type="GO" id="GO:0004439">
    <property type="term" value="F:phosphatidylinositol-4,5-bisphosphate 5-phosphatase activity"/>
    <property type="evidence" value="ECO:0007669"/>
    <property type="project" value="TreeGrafter"/>
</dbReference>
<gene>
    <name evidence="9" type="ORF">QR680_009013</name>
</gene>
<dbReference type="Gene3D" id="3.30.70.330">
    <property type="match status" value="2"/>
</dbReference>
<dbReference type="SUPFAM" id="SSF140383">
    <property type="entry name" value="BSD domain-like"/>
    <property type="match status" value="1"/>
</dbReference>
<dbReference type="GO" id="GO:0007165">
    <property type="term" value="P:signal transduction"/>
    <property type="evidence" value="ECO:0007669"/>
    <property type="project" value="InterPro"/>
</dbReference>
<dbReference type="SMART" id="SM00751">
    <property type="entry name" value="BSD"/>
    <property type="match status" value="1"/>
</dbReference>
<evidence type="ECO:0000256" key="1">
    <source>
        <dbReference type="ARBA" id="ARBA00004146"/>
    </source>
</evidence>
<dbReference type="InterPro" id="IPR013783">
    <property type="entry name" value="Ig-like_fold"/>
</dbReference>
<dbReference type="Proteomes" id="UP001175271">
    <property type="component" value="Unassembled WGS sequence"/>
</dbReference>
<dbReference type="InterPro" id="IPR000198">
    <property type="entry name" value="RhoGAP_dom"/>
</dbReference>
<evidence type="ECO:0000256" key="2">
    <source>
        <dbReference type="ARBA" id="ARBA00004580"/>
    </source>
</evidence>
<evidence type="ECO:0000259" key="7">
    <source>
        <dbReference type="PROSITE" id="PS50102"/>
    </source>
</evidence>
<dbReference type="Gene3D" id="1.10.555.10">
    <property type="entry name" value="Rho GTPase activation protein"/>
    <property type="match status" value="1"/>
</dbReference>
<dbReference type="InterPro" id="IPR036691">
    <property type="entry name" value="Endo/exonu/phosph_ase_sf"/>
</dbReference>
<feature type="domain" description="RRM" evidence="7">
    <location>
        <begin position="5"/>
        <end position="78"/>
    </location>
</feature>
<dbReference type="GO" id="GO:0030670">
    <property type="term" value="C:phagocytic vesicle membrane"/>
    <property type="evidence" value="ECO:0007669"/>
    <property type="project" value="UniProtKB-SubCell"/>
</dbReference>
<keyword evidence="5" id="KW-0694">RNA-binding</keyword>
<comment type="caution">
    <text evidence="9">The sequence shown here is derived from an EMBL/GenBank/DDBJ whole genome shotgun (WGS) entry which is preliminary data.</text>
</comment>
<dbReference type="Gene3D" id="3.60.10.10">
    <property type="entry name" value="Endonuclease/exonuclease/phosphatase"/>
    <property type="match status" value="1"/>
</dbReference>
<dbReference type="InterPro" id="IPR012677">
    <property type="entry name" value="Nucleotide-bd_a/b_plait_sf"/>
</dbReference>
<dbReference type="PANTHER" id="PTHR11200:SF300">
    <property type="entry name" value="TYPE II INOSITOL 1,4,5-TRISPHOSPHATE 5-PHOSPHATASE"/>
    <property type="match status" value="1"/>
</dbReference>
<dbReference type="AlphaFoldDB" id="A0AA39IL26"/>
<dbReference type="Pfam" id="PF21310">
    <property type="entry name" value="OCRL-like_ASH"/>
    <property type="match status" value="1"/>
</dbReference>
<proteinExistence type="predicted"/>
<dbReference type="InterPro" id="IPR035925">
    <property type="entry name" value="BSD_dom_sf"/>
</dbReference>
<comment type="subcellular location">
    <subcellularLocation>
        <location evidence="2">Cytoplasmic vesicle</location>
        <location evidence="2">Phagosome membrane</location>
    </subcellularLocation>
    <subcellularLocation>
        <location evidence="1">Early endosome membrane</location>
    </subcellularLocation>
</comment>
<evidence type="ECO:0000256" key="4">
    <source>
        <dbReference type="ARBA" id="ARBA00023329"/>
    </source>
</evidence>
<dbReference type="Gene3D" id="1.10.3970.10">
    <property type="entry name" value="BSD domain"/>
    <property type="match status" value="1"/>
</dbReference>
<evidence type="ECO:0000313" key="10">
    <source>
        <dbReference type="Proteomes" id="UP001175271"/>
    </source>
</evidence>
<dbReference type="PROSITE" id="PS50858">
    <property type="entry name" value="BSD"/>
    <property type="match status" value="1"/>
</dbReference>
<dbReference type="InterPro" id="IPR005607">
    <property type="entry name" value="BSD_dom"/>
</dbReference>
<dbReference type="Gene3D" id="2.60.40.10">
    <property type="entry name" value="Immunoglobulins"/>
    <property type="match status" value="1"/>
</dbReference>
<evidence type="ECO:0008006" key="11">
    <source>
        <dbReference type="Google" id="ProtNLM"/>
    </source>
</evidence>
<name>A0AA39IL26_9BILA</name>
<sequence>MSQSYVVRCRGLPWSCSEDDLRVFFGVPNGVVIPFEITGRGKGEAYVVFADAESGTRALERNKQNIQHRYIEVFTSNQNEMEWAVKTPSDMPSRYSNGSYGGNYGAYGSAPRGLMDDPYSSQAQARAASWGYGDPQGGYGGYAAHTQPAWDYSSPPIWDRNGPGAALSGYDSGYSREVGGPMRRGRTNGMGNSWATDTRMSRSPYAMPASTPMMSSSLSIRMRGLPYQATVQDIIDFFNPIRPAKIDILKEKTGRPSGEAIVDFYSKAELDDALSFDRRNMGMFALVVTAVNGCPRVLKGTPAMTFYDSSATNGYIPGKDLHVDSVLSEWEPRFCDFIDVRLLVTTFNVNGKSPPPSPGALQPWFARNGNKPDFVVVGLQEMDLAIGTYVKDNNIKQFEWLSAISSCLRGYSEVHSIKLVGIFLVVYQRIDGAIPCGEIMSNHVPTGFLKFGNKGGVSIRMKINDTSICFINSHLAAGNELERRNQDYREISQLTFADNSSIYEHDLIIWLGDLNYRLATPPSIPNELIRLKCSTGDFKCLLDYDQLLQQQIYRNAFHDFQEPKINFKPTYKYDTGTNNWDSSEKRRAPAWCDRILWRVISEGTNVVASDYESIECITLSDHKPVRSLLHVTTKKIDVEKRRRLVDEANREADRRINSLRPKIRLSHTQLDFGDVWYMEPKVKTLTVENVGAGPVHFKFVARPGNDDISPDWLSVTPPSGTVMKGCAVHLSLQVLIDQRIAWEIGKPGHDGRLSDILVVRLRDGGDSFVEVFANYKKSCFGASFLAFMNTPAPEDKKEELLIDLGEPSGLESVSTTSTKVPLPLWKIVECLRANGLENIQMNDPPPDSGFVAIRNALDRGSPEQLLLMTGSGEVDLITVYTALLRLIDSFSDPIIPRDAANYCLRQVESPSYCSACVQRFPEENRIVFDYLIDFLVDLLPSHRSSQGTVAMNWLSEASKKVSAMMYIPPEDEAPEDEKGTKTEAGEAEEEQTTSITIPPSVSDFFNKAKENGSVWGRSFASYAKKATKSATETASKLKDIVQEQTRQSFLGEFDREQSDFMKQLDENETKSSDCAMPWDDVPERAIAKKQIMALSFDSRNFLRAPPSDTKFDLEAYRKTAAALLQNDPNLNKIRYQLVPKELTEEQFWTNYFYRCSLIRKSLSGEGSGNEERKETQQSSDAEVAQTSGEEIKKNQSDGMEAAATESPASSEDSDRQEKIRALKEKMDEWKSDDWEQELASEIAEFELVKGETGKDENWEKEIEDMINEELDDGK</sequence>
<dbReference type="Pfam" id="PF22669">
    <property type="entry name" value="Exo_endo_phos2"/>
    <property type="match status" value="1"/>
</dbReference>
<dbReference type="GO" id="GO:0031901">
    <property type="term" value="C:early endosome membrane"/>
    <property type="evidence" value="ECO:0007669"/>
    <property type="project" value="UniProtKB-SubCell"/>
</dbReference>
<dbReference type="InterPro" id="IPR035979">
    <property type="entry name" value="RBD_domain_sf"/>
</dbReference>
<dbReference type="CDD" id="cd12254">
    <property type="entry name" value="RRM_hnRNPH_ESRPs_RBM12_like"/>
    <property type="match status" value="1"/>
</dbReference>
<dbReference type="SMART" id="SM00128">
    <property type="entry name" value="IPPc"/>
    <property type="match status" value="1"/>
</dbReference>
<dbReference type="SUPFAM" id="SSF48350">
    <property type="entry name" value="GTPase activation domain, GAP"/>
    <property type="match status" value="1"/>
</dbReference>
<feature type="compositionally biased region" description="Basic and acidic residues" evidence="6">
    <location>
        <begin position="1212"/>
        <end position="1221"/>
    </location>
</feature>
<evidence type="ECO:0000259" key="8">
    <source>
        <dbReference type="PROSITE" id="PS50858"/>
    </source>
</evidence>
<evidence type="ECO:0000256" key="6">
    <source>
        <dbReference type="SAM" id="MobiDB-lite"/>
    </source>
</evidence>
<dbReference type="InterPro" id="IPR000300">
    <property type="entry name" value="IPPc"/>
</dbReference>
<dbReference type="InterPro" id="IPR000504">
    <property type="entry name" value="RRM_dom"/>
</dbReference>
<feature type="compositionally biased region" description="Polar residues" evidence="6">
    <location>
        <begin position="1176"/>
        <end position="1188"/>
    </location>
</feature>
<evidence type="ECO:0000313" key="9">
    <source>
        <dbReference type="EMBL" id="KAK0425068.1"/>
    </source>
</evidence>
<accession>A0AA39IL26</accession>
<keyword evidence="10" id="KW-1185">Reference proteome</keyword>
<protein>
    <recommendedName>
        <fullName evidence="11">Phosphoinositide 5-phosphatase</fullName>
    </recommendedName>
</protein>
<evidence type="ECO:0000256" key="5">
    <source>
        <dbReference type="PROSITE-ProRule" id="PRU00176"/>
    </source>
</evidence>
<dbReference type="InterPro" id="IPR046985">
    <property type="entry name" value="IP5"/>
</dbReference>